<protein>
    <submittedName>
        <fullName evidence="8">Membrane protein hemolysin III</fullName>
    </submittedName>
</protein>
<feature type="region of interest" description="Disordered" evidence="6">
    <location>
        <begin position="1"/>
        <end position="29"/>
    </location>
</feature>
<dbReference type="InterPro" id="IPR004254">
    <property type="entry name" value="AdipoR/HlyIII-related"/>
</dbReference>
<dbReference type="STRING" id="71999.KPaMU14_09495"/>
<evidence type="ECO:0000256" key="4">
    <source>
        <dbReference type="ARBA" id="ARBA00023136"/>
    </source>
</evidence>
<keyword evidence="9" id="KW-1185">Reference proteome</keyword>
<dbReference type="AlphaFoldDB" id="M2YGM1"/>
<feature type="binding site" evidence="5">
    <location>
        <position position="241"/>
    </location>
    <ligand>
        <name>Zn(2+)</name>
        <dbReference type="ChEBI" id="CHEBI:29105"/>
    </ligand>
</feature>
<keyword evidence="4 7" id="KW-0472">Membrane</keyword>
<feature type="binding site" evidence="5">
    <location>
        <position position="115"/>
    </location>
    <ligand>
        <name>Zn(2+)</name>
        <dbReference type="ChEBI" id="CHEBI:29105"/>
    </ligand>
</feature>
<feature type="transmembrane region" description="Helical" evidence="7">
    <location>
        <begin position="240"/>
        <end position="263"/>
    </location>
</feature>
<sequence length="265" mass="29127">MSPHTAEAPQGRRVQNHRDESRASGGRRRRRLELPTVTRSVAASRLLSRLGFSERHPPVERKPLMRGWIHAAFTPVVFVLGLIAVLLAPSLELRFACAIFGVTGLLLFGVSGIYHRSYWSPRVTGFLRRFDHCNIALLIAGTYTPLAIALLEDPRALLIIIWSCAAGLIAFRLLWMGAPRWLYTPLYIVMGCIAVAYLPVFWPVSSAATVALSVGGIAYIAGAVVYALKRPAIAPLHFGFHEVFHSCTVIGFVCHWSAIVVAMSA</sequence>
<dbReference type="Proteomes" id="UP000009877">
    <property type="component" value="Unassembled WGS sequence"/>
</dbReference>
<evidence type="ECO:0000256" key="5">
    <source>
        <dbReference type="PIRSR" id="PIRSR604254-1"/>
    </source>
</evidence>
<accession>M2YGM1</accession>
<dbReference type="RefSeq" id="WP_006213417.1">
    <property type="nucleotide sequence ID" value="NZ_ANHZ02000002.1"/>
</dbReference>
<gene>
    <name evidence="8" type="ORF">C884_01038</name>
</gene>
<comment type="caution">
    <text evidence="8">The sequence shown here is derived from an EMBL/GenBank/DDBJ whole genome shotgun (WGS) entry which is preliminary data.</text>
</comment>
<feature type="binding site" evidence="5">
    <location>
        <position position="245"/>
    </location>
    <ligand>
        <name>Zn(2+)</name>
        <dbReference type="ChEBI" id="CHEBI:29105"/>
    </ligand>
</feature>
<feature type="transmembrane region" description="Helical" evidence="7">
    <location>
        <begin position="182"/>
        <end position="202"/>
    </location>
</feature>
<evidence type="ECO:0000256" key="7">
    <source>
        <dbReference type="SAM" id="Phobius"/>
    </source>
</evidence>
<feature type="transmembrane region" description="Helical" evidence="7">
    <location>
        <begin position="93"/>
        <end position="114"/>
    </location>
</feature>
<evidence type="ECO:0000313" key="8">
    <source>
        <dbReference type="EMBL" id="EME37664.1"/>
    </source>
</evidence>
<dbReference type="GO" id="GO:0046872">
    <property type="term" value="F:metal ion binding"/>
    <property type="evidence" value="ECO:0007669"/>
    <property type="project" value="UniProtKB-KW"/>
</dbReference>
<keyword evidence="5" id="KW-0479">Metal-binding</keyword>
<feature type="transmembrane region" description="Helical" evidence="7">
    <location>
        <begin position="68"/>
        <end position="87"/>
    </location>
</feature>
<feature type="transmembrane region" description="Helical" evidence="7">
    <location>
        <begin position="157"/>
        <end position="175"/>
    </location>
</feature>
<dbReference type="PANTHER" id="PTHR20855:SF3">
    <property type="entry name" value="LD03007P"/>
    <property type="match status" value="1"/>
</dbReference>
<evidence type="ECO:0000256" key="6">
    <source>
        <dbReference type="SAM" id="MobiDB-lite"/>
    </source>
</evidence>
<dbReference type="GO" id="GO:0016020">
    <property type="term" value="C:membrane"/>
    <property type="evidence" value="ECO:0007669"/>
    <property type="project" value="UniProtKB-SubCell"/>
</dbReference>
<name>M2YGM1_9MICC</name>
<evidence type="ECO:0000256" key="2">
    <source>
        <dbReference type="ARBA" id="ARBA00022692"/>
    </source>
</evidence>
<keyword evidence="5" id="KW-0862">Zinc</keyword>
<feature type="transmembrane region" description="Helical" evidence="7">
    <location>
        <begin position="208"/>
        <end position="228"/>
    </location>
</feature>
<dbReference type="PANTHER" id="PTHR20855">
    <property type="entry name" value="ADIPOR/PROGESTIN RECEPTOR-RELATED"/>
    <property type="match status" value="1"/>
</dbReference>
<reference evidence="8 9" key="1">
    <citation type="journal article" date="2014" name="Genome Announc.">
        <title>Draft Genome Sequence of Kocuria palustris PEL.</title>
        <authorList>
            <person name="Sharma G."/>
            <person name="Khatri I."/>
            <person name="Subramanian S."/>
        </authorList>
    </citation>
    <scope>NUCLEOTIDE SEQUENCE [LARGE SCALE GENOMIC DNA]</scope>
    <source>
        <strain evidence="8 9">PEL</strain>
    </source>
</reference>
<proteinExistence type="predicted"/>
<evidence type="ECO:0000256" key="1">
    <source>
        <dbReference type="ARBA" id="ARBA00004141"/>
    </source>
</evidence>
<evidence type="ECO:0000313" key="9">
    <source>
        <dbReference type="Proteomes" id="UP000009877"/>
    </source>
</evidence>
<keyword evidence="2 7" id="KW-0812">Transmembrane</keyword>
<comment type="subcellular location">
    <subcellularLocation>
        <location evidence="1">Membrane</location>
        <topology evidence="1">Multi-pass membrane protein</topology>
    </subcellularLocation>
</comment>
<organism evidence="8 9">
    <name type="scientific">Kocuria palustris PEL</name>
    <dbReference type="NCBI Taxonomy" id="1236550"/>
    <lineage>
        <taxon>Bacteria</taxon>
        <taxon>Bacillati</taxon>
        <taxon>Actinomycetota</taxon>
        <taxon>Actinomycetes</taxon>
        <taxon>Micrococcales</taxon>
        <taxon>Micrococcaceae</taxon>
        <taxon>Kocuria</taxon>
    </lineage>
</organism>
<evidence type="ECO:0000256" key="3">
    <source>
        <dbReference type="ARBA" id="ARBA00022989"/>
    </source>
</evidence>
<dbReference type="EMBL" id="ANHZ02000002">
    <property type="protein sequence ID" value="EME37664.1"/>
    <property type="molecule type" value="Genomic_DNA"/>
</dbReference>
<keyword evidence="3 7" id="KW-1133">Transmembrane helix</keyword>
<feature type="transmembrane region" description="Helical" evidence="7">
    <location>
        <begin position="135"/>
        <end position="151"/>
    </location>
</feature>
<dbReference type="Pfam" id="PF03006">
    <property type="entry name" value="HlyIII"/>
    <property type="match status" value="1"/>
</dbReference>